<protein>
    <submittedName>
        <fullName evidence="2">Dihydrofolate reductase family protein</fullName>
    </submittedName>
</protein>
<dbReference type="EMBL" id="BAABGN010000009">
    <property type="protein sequence ID" value="GAA4424957.1"/>
    <property type="molecule type" value="Genomic_DNA"/>
</dbReference>
<dbReference type="InterPro" id="IPR050765">
    <property type="entry name" value="Riboflavin_Biosynth_HTPR"/>
</dbReference>
<dbReference type="InterPro" id="IPR024072">
    <property type="entry name" value="DHFR-like_dom_sf"/>
</dbReference>
<dbReference type="PANTHER" id="PTHR38011">
    <property type="entry name" value="DIHYDROFOLATE REDUCTASE FAMILY PROTEIN (AFU_ORTHOLOGUE AFUA_8G06820)"/>
    <property type="match status" value="1"/>
</dbReference>
<dbReference type="Proteomes" id="UP001500622">
    <property type="component" value="Unassembled WGS sequence"/>
</dbReference>
<dbReference type="PANTHER" id="PTHR38011:SF11">
    <property type="entry name" value="2,5-DIAMINO-6-RIBOSYLAMINO-4(3H)-PYRIMIDINONE 5'-PHOSPHATE REDUCTASE"/>
    <property type="match status" value="1"/>
</dbReference>
<evidence type="ECO:0000313" key="3">
    <source>
        <dbReference type="Proteomes" id="UP001500622"/>
    </source>
</evidence>
<evidence type="ECO:0000259" key="1">
    <source>
        <dbReference type="Pfam" id="PF01872"/>
    </source>
</evidence>
<reference evidence="3" key="1">
    <citation type="journal article" date="2019" name="Int. J. Syst. Evol. Microbiol.">
        <title>The Global Catalogue of Microorganisms (GCM) 10K type strain sequencing project: providing services to taxonomists for standard genome sequencing and annotation.</title>
        <authorList>
            <consortium name="The Broad Institute Genomics Platform"/>
            <consortium name="The Broad Institute Genome Sequencing Center for Infectious Disease"/>
            <person name="Wu L."/>
            <person name="Ma J."/>
        </authorList>
    </citation>
    <scope>NUCLEOTIDE SEQUENCE [LARGE SCALE GENOMIC DNA]</scope>
    <source>
        <strain evidence="3">JCM 17810</strain>
    </source>
</reference>
<feature type="domain" description="Bacterial bifunctional deaminase-reductase C-terminal" evidence="1">
    <location>
        <begin position="3"/>
        <end position="179"/>
    </location>
</feature>
<organism evidence="2 3">
    <name type="scientific">Georgenia halophila</name>
    <dbReference type="NCBI Taxonomy" id="620889"/>
    <lineage>
        <taxon>Bacteria</taxon>
        <taxon>Bacillati</taxon>
        <taxon>Actinomycetota</taxon>
        <taxon>Actinomycetes</taxon>
        <taxon>Micrococcales</taxon>
        <taxon>Bogoriellaceae</taxon>
        <taxon>Georgenia</taxon>
    </lineage>
</organism>
<dbReference type="SUPFAM" id="SSF53597">
    <property type="entry name" value="Dihydrofolate reductase-like"/>
    <property type="match status" value="1"/>
</dbReference>
<sequence length="193" mass="21740">MGKLIYSMITSLDGYVSDREGNFGWGAPEEESHEFVNEQFRSVGTYLYGRRMYETMAYWETAHTVPEMPPFGLEYARIWQAADKVVYSTTLSEVASERTRIERVFDPEAVRRLKTESELDLTVDGPTLAAHAIRAGLVDEYQLIVGPAIVGGGNRFFPDDVRVDLELLDLRRFANGVVFLRYGVANDTSSAPN</sequence>
<dbReference type="InterPro" id="IPR002734">
    <property type="entry name" value="RibDG_C"/>
</dbReference>
<gene>
    <name evidence="2" type="ORF">GCM10023169_22120</name>
</gene>
<proteinExistence type="predicted"/>
<dbReference type="Pfam" id="PF01872">
    <property type="entry name" value="RibD_C"/>
    <property type="match status" value="1"/>
</dbReference>
<accession>A0ABP8L9X2</accession>
<dbReference type="RefSeq" id="WP_345216321.1">
    <property type="nucleotide sequence ID" value="NZ_BAABGN010000009.1"/>
</dbReference>
<keyword evidence="3" id="KW-1185">Reference proteome</keyword>
<evidence type="ECO:0000313" key="2">
    <source>
        <dbReference type="EMBL" id="GAA4424957.1"/>
    </source>
</evidence>
<dbReference type="Gene3D" id="3.40.430.10">
    <property type="entry name" value="Dihydrofolate Reductase, subunit A"/>
    <property type="match status" value="1"/>
</dbReference>
<comment type="caution">
    <text evidence="2">The sequence shown here is derived from an EMBL/GenBank/DDBJ whole genome shotgun (WGS) entry which is preliminary data.</text>
</comment>
<name>A0ABP8L9X2_9MICO</name>